<dbReference type="InterPro" id="IPR013210">
    <property type="entry name" value="LRR_N_plant-typ"/>
</dbReference>
<feature type="chain" id="PRO_5022968200" evidence="5">
    <location>
        <begin position="26"/>
        <end position="183"/>
    </location>
</feature>
<keyword evidence="7" id="KW-0808">Transferase</keyword>
<protein>
    <submittedName>
        <fullName evidence="7">Putative leucine-rich repeat receptor-like serine/threonine-protein kinase BAM3</fullName>
    </submittedName>
</protein>
<organism evidence="7">
    <name type="scientific">Davidia involucrata</name>
    <name type="common">Dove tree</name>
    <dbReference type="NCBI Taxonomy" id="16924"/>
    <lineage>
        <taxon>Eukaryota</taxon>
        <taxon>Viridiplantae</taxon>
        <taxon>Streptophyta</taxon>
        <taxon>Embryophyta</taxon>
        <taxon>Tracheophyta</taxon>
        <taxon>Spermatophyta</taxon>
        <taxon>Magnoliopsida</taxon>
        <taxon>eudicotyledons</taxon>
        <taxon>Gunneridae</taxon>
        <taxon>Pentapetalae</taxon>
        <taxon>asterids</taxon>
        <taxon>Cornales</taxon>
        <taxon>Nyssaceae</taxon>
        <taxon>Davidia</taxon>
    </lineage>
</organism>
<evidence type="ECO:0000259" key="6">
    <source>
        <dbReference type="Pfam" id="PF08263"/>
    </source>
</evidence>
<evidence type="ECO:0000256" key="4">
    <source>
        <dbReference type="ARBA" id="ARBA00038043"/>
    </source>
</evidence>
<dbReference type="SUPFAM" id="SSF52058">
    <property type="entry name" value="L domain-like"/>
    <property type="match status" value="1"/>
</dbReference>
<keyword evidence="5" id="KW-0732">Signal</keyword>
<evidence type="ECO:0000256" key="2">
    <source>
        <dbReference type="ARBA" id="ARBA00022614"/>
    </source>
</evidence>
<dbReference type="InterPro" id="IPR001611">
    <property type="entry name" value="Leu-rich_rpt"/>
</dbReference>
<evidence type="ECO:0000256" key="5">
    <source>
        <dbReference type="SAM" id="SignalP"/>
    </source>
</evidence>
<feature type="domain" description="Leucine-rich repeat-containing N-terminal plant-type" evidence="6">
    <location>
        <begin position="37"/>
        <end position="80"/>
    </location>
</feature>
<keyword evidence="3" id="KW-0677">Repeat</keyword>
<dbReference type="PANTHER" id="PTHR48059">
    <property type="entry name" value="POLYGALACTURONASE INHIBITOR 1"/>
    <property type="match status" value="1"/>
</dbReference>
<feature type="signal peptide" evidence="5">
    <location>
        <begin position="1"/>
        <end position="25"/>
    </location>
</feature>
<dbReference type="FunFam" id="3.80.10.10:FF:000646">
    <property type="entry name" value="Leucine-rich repeat receptor-like serine/threonine-protein kinase BAM3"/>
    <property type="match status" value="1"/>
</dbReference>
<dbReference type="EMBL" id="GHES01043529">
    <property type="protein sequence ID" value="MPA74088.1"/>
    <property type="molecule type" value="Transcribed_RNA"/>
</dbReference>
<dbReference type="InterPro" id="IPR051848">
    <property type="entry name" value="PGIP"/>
</dbReference>
<dbReference type="Pfam" id="PF00560">
    <property type="entry name" value="LRR_1"/>
    <property type="match status" value="2"/>
</dbReference>
<keyword evidence="7" id="KW-0675">Receptor</keyword>
<comment type="subcellular location">
    <subcellularLocation>
        <location evidence="1">Cell envelope</location>
    </subcellularLocation>
</comment>
<name>A0A5B7BZP5_DAVIN</name>
<evidence type="ECO:0000256" key="3">
    <source>
        <dbReference type="ARBA" id="ARBA00022737"/>
    </source>
</evidence>
<evidence type="ECO:0000256" key="1">
    <source>
        <dbReference type="ARBA" id="ARBA00004196"/>
    </source>
</evidence>
<accession>A0A5B7BZP5</accession>
<evidence type="ECO:0000313" key="7">
    <source>
        <dbReference type="EMBL" id="MPA74088.1"/>
    </source>
</evidence>
<keyword evidence="2" id="KW-0433">Leucine-rich repeat</keyword>
<proteinExistence type="inferred from homology"/>
<dbReference type="AlphaFoldDB" id="A0A5B7BZP5"/>
<gene>
    <name evidence="7" type="ORF">Din_043529</name>
</gene>
<reference evidence="7" key="1">
    <citation type="submission" date="2019-08" db="EMBL/GenBank/DDBJ databases">
        <title>Reference gene set and small RNA set construction with multiple tissues from Davidia involucrata Baill.</title>
        <authorList>
            <person name="Yang H."/>
            <person name="Zhou C."/>
            <person name="Li G."/>
            <person name="Wang J."/>
            <person name="Gao P."/>
            <person name="Wang M."/>
            <person name="Wang R."/>
            <person name="Zhao Y."/>
        </authorList>
    </citation>
    <scope>NUCLEOTIDE SEQUENCE</scope>
    <source>
        <tissue evidence="7">Mixed with DoveR01_LX</tissue>
    </source>
</reference>
<comment type="similarity">
    <text evidence="4">Belongs to the polygalacturonase-inhibiting protein family.</text>
</comment>
<dbReference type="Pfam" id="PF08263">
    <property type="entry name" value="LRRNT_2"/>
    <property type="match status" value="1"/>
</dbReference>
<keyword evidence="7" id="KW-0418">Kinase</keyword>
<dbReference type="Gene3D" id="3.80.10.10">
    <property type="entry name" value="Ribonuclease Inhibitor"/>
    <property type="match status" value="1"/>
</dbReference>
<dbReference type="GO" id="GO:0016301">
    <property type="term" value="F:kinase activity"/>
    <property type="evidence" value="ECO:0007669"/>
    <property type="project" value="UniProtKB-KW"/>
</dbReference>
<sequence>MAASSSTDMLVFLYSLLLMINCCHSANSLHNLSLRRQASILVSLKQAAFEAPSSPSSSLLDSWNMSNYISLCSWTAIKCDAKNRSVVSLDISNYNLSGSLSPAITHLPTLVNLSVAGNGFSGIFPPGIHKLARLQFLNISNNQFNGSLNNWEYFFRLKELMVLDAYNNDFSGSLPLEFWLVEL</sequence>
<dbReference type="InterPro" id="IPR032675">
    <property type="entry name" value="LRR_dom_sf"/>
</dbReference>
<dbReference type="PANTHER" id="PTHR48059:SF30">
    <property type="entry name" value="OS06G0587000 PROTEIN"/>
    <property type="match status" value="1"/>
</dbReference>